<protein>
    <submittedName>
        <fullName evidence="3">Uncharacterized protein</fullName>
    </submittedName>
</protein>
<sequence length="104" mass="11413" precursor="true">MRRFAILTTLVLGGLIFAADVPSAQACPTCKVANESGQESADANAVPRAYMYSILFMLSMPATLVTGFGIGFYRLWKKQQEMMQVQLPGDEGWIADDGRFDDTV</sequence>
<dbReference type="KEGG" id="mri:Mal4_07240"/>
<evidence type="ECO:0000313" key="3">
    <source>
        <dbReference type="EMBL" id="QDU36438.1"/>
    </source>
</evidence>
<feature type="signal peptide" evidence="2">
    <location>
        <begin position="1"/>
        <end position="26"/>
    </location>
</feature>
<dbReference type="OrthoDB" id="290599at2"/>
<name>A0A517Z1U9_9PLAN</name>
<keyword evidence="1" id="KW-1133">Transmembrane helix</keyword>
<dbReference type="EMBL" id="CP036275">
    <property type="protein sequence ID" value="QDU36438.1"/>
    <property type="molecule type" value="Genomic_DNA"/>
</dbReference>
<keyword evidence="1" id="KW-0812">Transmembrane</keyword>
<proteinExistence type="predicted"/>
<evidence type="ECO:0000256" key="1">
    <source>
        <dbReference type="SAM" id="Phobius"/>
    </source>
</evidence>
<dbReference type="RefSeq" id="WP_145367099.1">
    <property type="nucleotide sequence ID" value="NZ_CP036275.1"/>
</dbReference>
<gene>
    <name evidence="3" type="ORF">Mal4_07240</name>
</gene>
<feature type="transmembrane region" description="Helical" evidence="1">
    <location>
        <begin position="50"/>
        <end position="73"/>
    </location>
</feature>
<evidence type="ECO:0000256" key="2">
    <source>
        <dbReference type="SAM" id="SignalP"/>
    </source>
</evidence>
<accession>A0A517Z1U9</accession>
<feature type="chain" id="PRO_5021852896" evidence="2">
    <location>
        <begin position="27"/>
        <end position="104"/>
    </location>
</feature>
<organism evidence="3 4">
    <name type="scientific">Maioricimonas rarisocia</name>
    <dbReference type="NCBI Taxonomy" id="2528026"/>
    <lineage>
        <taxon>Bacteria</taxon>
        <taxon>Pseudomonadati</taxon>
        <taxon>Planctomycetota</taxon>
        <taxon>Planctomycetia</taxon>
        <taxon>Planctomycetales</taxon>
        <taxon>Planctomycetaceae</taxon>
        <taxon>Maioricimonas</taxon>
    </lineage>
</organism>
<dbReference type="AlphaFoldDB" id="A0A517Z1U9"/>
<keyword evidence="2" id="KW-0732">Signal</keyword>
<dbReference type="Proteomes" id="UP000320496">
    <property type="component" value="Chromosome"/>
</dbReference>
<keyword evidence="4" id="KW-1185">Reference proteome</keyword>
<reference evidence="3 4" key="1">
    <citation type="submission" date="2019-02" db="EMBL/GenBank/DDBJ databases">
        <title>Deep-cultivation of Planctomycetes and their phenomic and genomic characterization uncovers novel biology.</title>
        <authorList>
            <person name="Wiegand S."/>
            <person name="Jogler M."/>
            <person name="Boedeker C."/>
            <person name="Pinto D."/>
            <person name="Vollmers J."/>
            <person name="Rivas-Marin E."/>
            <person name="Kohn T."/>
            <person name="Peeters S.H."/>
            <person name="Heuer A."/>
            <person name="Rast P."/>
            <person name="Oberbeckmann S."/>
            <person name="Bunk B."/>
            <person name="Jeske O."/>
            <person name="Meyerdierks A."/>
            <person name="Storesund J.E."/>
            <person name="Kallscheuer N."/>
            <person name="Luecker S."/>
            <person name="Lage O.M."/>
            <person name="Pohl T."/>
            <person name="Merkel B.J."/>
            <person name="Hornburger P."/>
            <person name="Mueller R.-W."/>
            <person name="Bruemmer F."/>
            <person name="Labrenz M."/>
            <person name="Spormann A.M."/>
            <person name="Op den Camp H."/>
            <person name="Overmann J."/>
            <person name="Amann R."/>
            <person name="Jetten M.S.M."/>
            <person name="Mascher T."/>
            <person name="Medema M.H."/>
            <person name="Devos D.P."/>
            <person name="Kaster A.-K."/>
            <person name="Ovreas L."/>
            <person name="Rohde M."/>
            <person name="Galperin M.Y."/>
            <person name="Jogler C."/>
        </authorList>
    </citation>
    <scope>NUCLEOTIDE SEQUENCE [LARGE SCALE GENOMIC DNA]</scope>
    <source>
        <strain evidence="3 4">Mal4</strain>
    </source>
</reference>
<evidence type="ECO:0000313" key="4">
    <source>
        <dbReference type="Proteomes" id="UP000320496"/>
    </source>
</evidence>
<keyword evidence="1" id="KW-0472">Membrane</keyword>